<protein>
    <submittedName>
        <fullName evidence="1">Uncharacterized protein</fullName>
    </submittedName>
</protein>
<gene>
    <name evidence="1" type="ORF">FD13_GL001038</name>
</gene>
<evidence type="ECO:0000313" key="1">
    <source>
        <dbReference type="EMBL" id="KRN01445.1"/>
    </source>
</evidence>
<proteinExistence type="predicted"/>
<sequence>MSLNKELLASVQAAESKFGRVEYWPMDELKKIQATANRYPEYDGAVTREEVVQVRAYLERGFFTTQIMNKFNRSRGWVLRRTPKEFEYILTDEDRQILKYYRYKSTEEISRVLHRNAEWVRKVRKLL</sequence>
<dbReference type="RefSeq" id="WP_061777171.1">
    <property type="nucleotide sequence ID" value="NZ_AYZH01000022.1"/>
</dbReference>
<dbReference type="Proteomes" id="UP000051589">
    <property type="component" value="Unassembled WGS sequence"/>
</dbReference>
<name>A0A0R2DII2_9LACO</name>
<reference evidence="1 2" key="1">
    <citation type="journal article" date="2015" name="Genome Announc.">
        <title>Expanding the biotechnology potential of lactobacilli through comparative genomics of 213 strains and associated genera.</title>
        <authorList>
            <person name="Sun Z."/>
            <person name="Harris H.M."/>
            <person name="McCann A."/>
            <person name="Guo C."/>
            <person name="Argimon S."/>
            <person name="Zhang W."/>
            <person name="Yang X."/>
            <person name="Jeffery I.B."/>
            <person name="Cooney J.C."/>
            <person name="Kagawa T.F."/>
            <person name="Liu W."/>
            <person name="Song Y."/>
            <person name="Salvetti E."/>
            <person name="Wrobel A."/>
            <person name="Rasinkangas P."/>
            <person name="Parkhill J."/>
            <person name="Rea M.C."/>
            <person name="O'Sullivan O."/>
            <person name="Ritari J."/>
            <person name="Douillard F.P."/>
            <person name="Paul Ross R."/>
            <person name="Yang R."/>
            <person name="Briner A.E."/>
            <person name="Felis G.E."/>
            <person name="de Vos W.M."/>
            <person name="Barrangou R."/>
            <person name="Klaenhammer T.R."/>
            <person name="Caufield P.W."/>
            <person name="Cui Y."/>
            <person name="Zhang H."/>
            <person name="O'Toole P.W."/>
        </authorList>
    </citation>
    <scope>NUCLEOTIDE SEQUENCE [LARGE SCALE GENOMIC DNA]</scope>
    <source>
        <strain evidence="1 2">DSM 21775</strain>
    </source>
</reference>
<dbReference type="AlphaFoldDB" id="A0A0R2DII2"/>
<accession>A0A0R2DII2</accession>
<evidence type="ECO:0000313" key="2">
    <source>
        <dbReference type="Proteomes" id="UP000051589"/>
    </source>
</evidence>
<dbReference type="PATRIC" id="fig|1423803.3.peg.1040"/>
<comment type="caution">
    <text evidence="1">The sequence shown here is derived from an EMBL/GenBank/DDBJ whole genome shotgun (WGS) entry which is preliminary data.</text>
</comment>
<keyword evidence="2" id="KW-1185">Reference proteome</keyword>
<dbReference type="EMBL" id="AYZH01000022">
    <property type="protein sequence ID" value="KRN01445.1"/>
    <property type="molecule type" value="Genomic_DNA"/>
</dbReference>
<organism evidence="1 2">
    <name type="scientific">Levilactobacillus senmaizukei DSM 21775 = NBRC 103853</name>
    <dbReference type="NCBI Taxonomy" id="1423803"/>
    <lineage>
        <taxon>Bacteria</taxon>
        <taxon>Bacillati</taxon>
        <taxon>Bacillota</taxon>
        <taxon>Bacilli</taxon>
        <taxon>Lactobacillales</taxon>
        <taxon>Lactobacillaceae</taxon>
        <taxon>Levilactobacillus</taxon>
    </lineage>
</organism>